<dbReference type="GO" id="GO:0051321">
    <property type="term" value="P:meiotic cell cycle"/>
    <property type="evidence" value="ECO:0007669"/>
    <property type="project" value="TreeGrafter"/>
</dbReference>
<dbReference type="PANTHER" id="PTHR19302:SF33">
    <property type="entry name" value="GAMMA-TUBULIN COMPLEX COMPONENT 5"/>
    <property type="match status" value="1"/>
</dbReference>
<proteinExistence type="inferred from homology"/>
<comment type="similarity">
    <text evidence="1 5">Belongs to the TUBGCP family.</text>
</comment>
<reference evidence="9" key="1">
    <citation type="journal article" date="2015" name="J. Biotechnol.">
        <title>The structure of the Cyberlindnera jadinii genome and its relation to Candida utilis analyzed by the occurrence of single nucleotide polymorphisms.</title>
        <authorList>
            <person name="Rupp O."/>
            <person name="Brinkrolf K."/>
            <person name="Buerth C."/>
            <person name="Kunigo M."/>
            <person name="Schneider J."/>
            <person name="Jaenicke S."/>
            <person name="Goesmann A."/>
            <person name="Puehler A."/>
            <person name="Jaeger K.-E."/>
            <person name="Ernst J.F."/>
        </authorList>
    </citation>
    <scope>NUCLEOTIDE SEQUENCE [LARGE SCALE GENOMIC DNA]</scope>
    <source>
        <strain evidence="9">ATCC 18201 / CBS 1600 / BCRC 20928 / JCM 3617 / NBRC 0987 / NRRL Y-1542</strain>
    </source>
</reference>
<evidence type="ECO:0000259" key="6">
    <source>
        <dbReference type="Pfam" id="PF04130"/>
    </source>
</evidence>
<feature type="domain" description="Gamma tubulin complex component protein N-terminal" evidence="7">
    <location>
        <begin position="174"/>
        <end position="442"/>
    </location>
</feature>
<dbReference type="AlphaFoldDB" id="A0A0H5C6K8"/>
<feature type="domain" description="Gamma tubulin complex component C-terminal" evidence="6">
    <location>
        <begin position="458"/>
        <end position="809"/>
    </location>
</feature>
<protein>
    <recommendedName>
        <fullName evidence="5">Spindle pole body component</fullName>
    </recommendedName>
</protein>
<dbReference type="GO" id="GO:0051011">
    <property type="term" value="F:microtubule minus-end binding"/>
    <property type="evidence" value="ECO:0007669"/>
    <property type="project" value="TreeGrafter"/>
</dbReference>
<dbReference type="GO" id="GO:0000278">
    <property type="term" value="P:mitotic cell cycle"/>
    <property type="evidence" value="ECO:0007669"/>
    <property type="project" value="TreeGrafter"/>
</dbReference>
<dbReference type="Proteomes" id="UP000038830">
    <property type="component" value="Unassembled WGS sequence"/>
</dbReference>
<dbReference type="GO" id="GO:0031122">
    <property type="term" value="P:cytoplasmic microtubule organization"/>
    <property type="evidence" value="ECO:0007669"/>
    <property type="project" value="TreeGrafter"/>
</dbReference>
<evidence type="ECO:0000256" key="5">
    <source>
        <dbReference type="RuleBase" id="RU363050"/>
    </source>
</evidence>
<dbReference type="GO" id="GO:0007020">
    <property type="term" value="P:microtubule nucleation"/>
    <property type="evidence" value="ECO:0007669"/>
    <property type="project" value="InterPro"/>
</dbReference>
<comment type="subcellular location">
    <subcellularLocation>
        <location evidence="5">Cytoplasm</location>
        <location evidence="5">Cytoskeleton</location>
        <location evidence="5">Microtubule organizing center</location>
    </subcellularLocation>
</comment>
<dbReference type="GO" id="GO:0005874">
    <property type="term" value="C:microtubule"/>
    <property type="evidence" value="ECO:0007669"/>
    <property type="project" value="UniProtKB-KW"/>
</dbReference>
<dbReference type="InterPro" id="IPR042241">
    <property type="entry name" value="GCP_C_sf"/>
</dbReference>
<evidence type="ECO:0000256" key="4">
    <source>
        <dbReference type="ARBA" id="ARBA00023212"/>
    </source>
</evidence>
<dbReference type="GO" id="GO:0051225">
    <property type="term" value="P:spindle assembly"/>
    <property type="evidence" value="ECO:0007669"/>
    <property type="project" value="TreeGrafter"/>
</dbReference>
<dbReference type="Pfam" id="PF17681">
    <property type="entry name" value="GCP_N_terminal"/>
    <property type="match status" value="1"/>
</dbReference>
<dbReference type="InterPro" id="IPR040457">
    <property type="entry name" value="GCP_C"/>
</dbReference>
<dbReference type="Pfam" id="PF04130">
    <property type="entry name" value="GCP_C_terminal"/>
    <property type="match status" value="1"/>
</dbReference>
<evidence type="ECO:0000256" key="2">
    <source>
        <dbReference type="ARBA" id="ARBA00022490"/>
    </source>
</evidence>
<evidence type="ECO:0000256" key="1">
    <source>
        <dbReference type="ARBA" id="ARBA00010337"/>
    </source>
</evidence>
<accession>A0A0H5C6K8</accession>
<evidence type="ECO:0000259" key="7">
    <source>
        <dbReference type="Pfam" id="PF17681"/>
    </source>
</evidence>
<keyword evidence="4 5" id="KW-0206">Cytoskeleton</keyword>
<dbReference type="EMBL" id="CDQK01000005">
    <property type="protein sequence ID" value="CEP23668.1"/>
    <property type="molecule type" value="Genomic_DNA"/>
</dbReference>
<keyword evidence="2 5" id="KW-0963">Cytoplasm</keyword>
<dbReference type="GO" id="GO:0043015">
    <property type="term" value="F:gamma-tubulin binding"/>
    <property type="evidence" value="ECO:0007669"/>
    <property type="project" value="InterPro"/>
</dbReference>
<evidence type="ECO:0000313" key="8">
    <source>
        <dbReference type="EMBL" id="CEP23668.1"/>
    </source>
</evidence>
<dbReference type="GO" id="GO:0000922">
    <property type="term" value="C:spindle pole"/>
    <property type="evidence" value="ECO:0007669"/>
    <property type="project" value="InterPro"/>
</dbReference>
<dbReference type="PANTHER" id="PTHR19302">
    <property type="entry name" value="GAMMA TUBULIN COMPLEX PROTEIN"/>
    <property type="match status" value="1"/>
</dbReference>
<dbReference type="InterPro" id="IPR041470">
    <property type="entry name" value="GCP_N"/>
</dbReference>
<dbReference type="Gene3D" id="1.20.120.1900">
    <property type="entry name" value="Gamma-tubulin complex, C-terminal domain"/>
    <property type="match status" value="1"/>
</dbReference>
<dbReference type="GO" id="GO:0005816">
    <property type="term" value="C:spindle pole body"/>
    <property type="evidence" value="ECO:0007669"/>
    <property type="project" value="UniProtKB-ARBA"/>
</dbReference>
<sequence>MPNHTDSLLHSYLKRLVLFIVSSEEDAEYLLRELLQRIQHGAESQRTYQLSEVLPAVRRLVPQHSFAQVESIIEQLVRIEDANVVARYLVVLSTILRDYAGKRESAEKDYKSVIDDRASHYGHLTVDSFENANFDRMSDRRSVYSALYNEPRALTMEDTLIPYLEDQVPEQDILRSLPYALLGTTSDLFPLKDGAILLPRNISNGLSGALHVILEAGLIYQKLCQVIDSSKGYESSQVHVALLSFVSDQISGYVQLVNEISIRQHFTLKSIYSDLLDTVVRLRFLLFILKTTEGKPPYEMLSIIHSYHDHGDPEIQSCARRMLGYTLEPFLKSLSEWIIRGELNEKNNGFFVNRQPQNQQSLSLGVYYQADSVPSFLDVALSGKIYSIGLMIVFLKYHCRQMKWISEFSERTGTLFNQLRLNASANFIKGAKFHTFIDNTYASLLNFMTFIIHDKFSLMATLTALRDYLLMGRGDFIQAIIDNGRELLSEPSNSLTGHQLTRLLHESASNTTSRYELSNLGDLDARLLAIGHGNVGWDVFTLDYRVESPLNILINDSSNQFKKDYLRVFNHLWKIQRLCDSYTQLWLQWKNVQTAEKRITRIRLIHNFILGVFESIQSFIYYEIIENAYADLQKKFRRSDEMVQFDISTVSSKLKVSSVVLKPSLDYLKQINLSDDATNTFETIFQEIPIQDIQKFHSQFLHSITKHKLMDISKDSNRGTISNKFLINQFNSLVQIAFKFSLAETELIKLLSLEDTEWNSQREDDQRKEAIFKNLLMLFNEFNGDLKTFVADLSNDQDIQLRHLGLVLNH</sequence>
<keyword evidence="3 5" id="KW-0493">Microtubule</keyword>
<gene>
    <name evidence="8" type="ORF">BN1211_4311</name>
</gene>
<dbReference type="InterPro" id="IPR007259">
    <property type="entry name" value="GCP"/>
</dbReference>
<evidence type="ECO:0000313" key="9">
    <source>
        <dbReference type="Proteomes" id="UP000038830"/>
    </source>
</evidence>
<evidence type="ECO:0000256" key="3">
    <source>
        <dbReference type="ARBA" id="ARBA00022701"/>
    </source>
</evidence>
<name>A0A0H5C6K8_CYBJN</name>
<organism evidence="8 9">
    <name type="scientific">Cyberlindnera jadinii (strain ATCC 18201 / CBS 1600 / BCRC 20928 / JCM 3617 / NBRC 0987 / NRRL Y-1542)</name>
    <name type="common">Torula yeast</name>
    <name type="synonym">Candida utilis</name>
    <dbReference type="NCBI Taxonomy" id="983966"/>
    <lineage>
        <taxon>Eukaryota</taxon>
        <taxon>Fungi</taxon>
        <taxon>Dikarya</taxon>
        <taxon>Ascomycota</taxon>
        <taxon>Saccharomycotina</taxon>
        <taxon>Saccharomycetes</taxon>
        <taxon>Phaffomycetales</taxon>
        <taxon>Phaffomycetaceae</taxon>
        <taxon>Cyberlindnera</taxon>
    </lineage>
</organism>
<dbReference type="GO" id="GO:0000930">
    <property type="term" value="C:gamma-tubulin complex"/>
    <property type="evidence" value="ECO:0007669"/>
    <property type="project" value="UniProtKB-ARBA"/>
</dbReference>